<dbReference type="EMBL" id="FQYR01000003">
    <property type="protein sequence ID" value="SHJ45351.1"/>
    <property type="molecule type" value="Genomic_DNA"/>
</dbReference>
<accession>A0A1M6JF78</accession>
<dbReference type="SUPFAM" id="SSF51695">
    <property type="entry name" value="PLC-like phosphodiesterases"/>
    <property type="match status" value="1"/>
</dbReference>
<protein>
    <recommendedName>
        <fullName evidence="3">1-phosphatidylinositol phosphodiesterase</fullName>
        <ecNumber evidence="2">4.6.1.13</ecNumber>
    </recommendedName>
    <alternativeName>
        <fullName evidence="4">Phosphatidylinositol diacylglycerol-lyase</fullName>
    </alternativeName>
    <alternativeName>
        <fullName evidence="5">Phosphatidylinositol-specific phospholipase C</fullName>
    </alternativeName>
</protein>
<dbReference type="GO" id="GO:0008081">
    <property type="term" value="F:phosphoric diester hydrolase activity"/>
    <property type="evidence" value="ECO:0007669"/>
    <property type="project" value="InterPro"/>
</dbReference>
<evidence type="ECO:0000313" key="8">
    <source>
        <dbReference type="EMBL" id="SHJ45351.1"/>
    </source>
</evidence>
<feature type="region of interest" description="Disordered" evidence="6">
    <location>
        <begin position="1"/>
        <end position="43"/>
    </location>
</feature>
<evidence type="ECO:0000256" key="4">
    <source>
        <dbReference type="ARBA" id="ARBA00030474"/>
    </source>
</evidence>
<evidence type="ECO:0000256" key="5">
    <source>
        <dbReference type="ARBA" id="ARBA00030782"/>
    </source>
</evidence>
<dbReference type="CDD" id="cd08586">
    <property type="entry name" value="PI-PLCc_BcPLC_like"/>
    <property type="match status" value="1"/>
</dbReference>
<dbReference type="Proteomes" id="UP000184510">
    <property type="component" value="Unassembled WGS sequence"/>
</dbReference>
<comment type="catalytic activity">
    <reaction evidence="1">
        <text>a 1,2-diacyl-sn-glycero-3-phospho-(1D-myo-inositol) = 1D-myo-inositol 1,2-cyclic phosphate + a 1,2-diacyl-sn-glycerol</text>
        <dbReference type="Rhea" id="RHEA:17093"/>
        <dbReference type="ChEBI" id="CHEBI:17815"/>
        <dbReference type="ChEBI" id="CHEBI:57880"/>
        <dbReference type="ChEBI" id="CHEBI:58484"/>
        <dbReference type="EC" id="4.6.1.13"/>
    </reaction>
</comment>
<evidence type="ECO:0000256" key="2">
    <source>
        <dbReference type="ARBA" id="ARBA00012581"/>
    </source>
</evidence>
<feature type="compositionally biased region" description="Basic and acidic residues" evidence="6">
    <location>
        <begin position="1"/>
        <end position="14"/>
    </location>
</feature>
<name>A0A1M6JF78_9BACT</name>
<evidence type="ECO:0000313" key="9">
    <source>
        <dbReference type="Proteomes" id="UP000184510"/>
    </source>
</evidence>
<dbReference type="AlphaFoldDB" id="A0A1M6JF78"/>
<dbReference type="InParanoid" id="A0A1M6JF78"/>
<dbReference type="GO" id="GO:0006629">
    <property type="term" value="P:lipid metabolic process"/>
    <property type="evidence" value="ECO:0007669"/>
    <property type="project" value="InterPro"/>
</dbReference>
<dbReference type="PROSITE" id="PS50007">
    <property type="entry name" value="PIPLC_X_DOMAIN"/>
    <property type="match status" value="1"/>
</dbReference>
<dbReference type="GO" id="GO:0004436">
    <property type="term" value="F:phosphatidylinositol diacylglycerol-lyase activity"/>
    <property type="evidence" value="ECO:0007669"/>
    <property type="project" value="UniProtKB-EC"/>
</dbReference>
<dbReference type="RefSeq" id="WP_143183668.1">
    <property type="nucleotide sequence ID" value="NZ_FQYR01000003.1"/>
</dbReference>
<evidence type="ECO:0000256" key="6">
    <source>
        <dbReference type="SAM" id="MobiDB-lite"/>
    </source>
</evidence>
<feature type="domain" description="Phosphatidylinositol-specific phospholipase C X" evidence="7">
    <location>
        <begin position="52"/>
        <end position="195"/>
    </location>
</feature>
<dbReference type="OrthoDB" id="7191982at2"/>
<dbReference type="InterPro" id="IPR051057">
    <property type="entry name" value="PI-PLC_domain"/>
</dbReference>
<dbReference type="Gene3D" id="3.20.20.190">
    <property type="entry name" value="Phosphatidylinositol (PI) phosphodiesterase"/>
    <property type="match status" value="1"/>
</dbReference>
<dbReference type="Pfam" id="PF00388">
    <property type="entry name" value="PI-PLC-X"/>
    <property type="match status" value="1"/>
</dbReference>
<dbReference type="SMART" id="SM00148">
    <property type="entry name" value="PLCXc"/>
    <property type="match status" value="1"/>
</dbReference>
<feature type="compositionally biased region" description="Basic and acidic residues" evidence="6">
    <location>
        <begin position="23"/>
        <end position="43"/>
    </location>
</feature>
<gene>
    <name evidence="8" type="ORF">SAMN02745181_2105</name>
</gene>
<dbReference type="InterPro" id="IPR017946">
    <property type="entry name" value="PLC-like_Pdiesterase_TIM-brl"/>
</dbReference>
<evidence type="ECO:0000259" key="7">
    <source>
        <dbReference type="SMART" id="SM00148"/>
    </source>
</evidence>
<reference evidence="8 9" key="1">
    <citation type="submission" date="2016-11" db="EMBL/GenBank/DDBJ databases">
        <authorList>
            <person name="Jaros S."/>
            <person name="Januszkiewicz K."/>
            <person name="Wedrychowicz H."/>
        </authorList>
    </citation>
    <scope>NUCLEOTIDE SEQUENCE [LARGE SCALE GENOMIC DNA]</scope>
    <source>
        <strain evidence="8 9">DSM 18772</strain>
    </source>
</reference>
<dbReference type="STRING" id="1123071.SAMN02745181_2105"/>
<dbReference type="PANTHER" id="PTHR13593">
    <property type="match status" value="1"/>
</dbReference>
<evidence type="ECO:0000256" key="3">
    <source>
        <dbReference type="ARBA" id="ARBA00019758"/>
    </source>
</evidence>
<dbReference type="EC" id="4.6.1.13" evidence="2"/>
<dbReference type="InterPro" id="IPR000909">
    <property type="entry name" value="PLipase_C_PInositol-sp_X_dom"/>
</dbReference>
<keyword evidence="9" id="KW-1185">Reference proteome</keyword>
<proteinExistence type="predicted"/>
<evidence type="ECO:0000256" key="1">
    <source>
        <dbReference type="ARBA" id="ARBA00001316"/>
    </source>
</evidence>
<dbReference type="PANTHER" id="PTHR13593:SF113">
    <property type="entry name" value="SI:DKEY-266F7.9"/>
    <property type="match status" value="1"/>
</dbReference>
<sequence>MLQEITEKQGDSHAVEYQPSAKLTEELTHSHSGYSHDKEAKTSNPKWMEKIPDSTKVSQLSMPGTHDTMAFYGGDAVQCQTMSLENQLESGVRVLDIRCRHIADVFAIHHGAFFQKTFFGDVLNIAIDFLQKNPSETVMMRVKEEYKPENNTRTFEETFRDGYWNSYKKYCWQPSGTDNNPSLGELRGKIVILQNFSAAETYGIEYDSFSIQDEYNLGTNWDLYSKWEEVKKQLAKANSGSSGVKYMNYLSGSGGSFPYFVASGHSSPGTNAPRLATGRTTPGWKNSWPDFPRVNCFLGICTIAFEGTNILTTNWIDSAYNNHVGIVMSDFPGPGLINNIIRLNDKLD</sequence>
<organism evidence="8 9">
    <name type="scientific">Rubritalea squalenifaciens DSM 18772</name>
    <dbReference type="NCBI Taxonomy" id="1123071"/>
    <lineage>
        <taxon>Bacteria</taxon>
        <taxon>Pseudomonadati</taxon>
        <taxon>Verrucomicrobiota</taxon>
        <taxon>Verrucomicrobiia</taxon>
        <taxon>Verrucomicrobiales</taxon>
        <taxon>Rubritaleaceae</taxon>
        <taxon>Rubritalea</taxon>
    </lineage>
</organism>